<dbReference type="Pfam" id="PF16916">
    <property type="entry name" value="ZT_dimer"/>
    <property type="match status" value="1"/>
</dbReference>
<dbReference type="PANTHER" id="PTHR11562:SF17">
    <property type="entry name" value="RE54080P-RELATED"/>
    <property type="match status" value="1"/>
</dbReference>
<comment type="subcellular location">
    <subcellularLocation>
        <location evidence="1">Membrane</location>
        <topology evidence="1">Multi-pass membrane protein</topology>
    </subcellularLocation>
</comment>
<evidence type="ECO:0000256" key="1">
    <source>
        <dbReference type="ARBA" id="ARBA00004141"/>
    </source>
</evidence>
<comment type="caution">
    <text evidence="12">The sequence shown here is derived from an EMBL/GenBank/DDBJ whole genome shotgun (WGS) entry which is preliminary data.</text>
</comment>
<evidence type="ECO:0000259" key="10">
    <source>
        <dbReference type="Pfam" id="PF01545"/>
    </source>
</evidence>
<organism evidence="12 13">
    <name type="scientific">Nocardiopsis aegyptia</name>
    <dbReference type="NCBI Taxonomy" id="220378"/>
    <lineage>
        <taxon>Bacteria</taxon>
        <taxon>Bacillati</taxon>
        <taxon>Actinomycetota</taxon>
        <taxon>Actinomycetes</taxon>
        <taxon>Streptosporangiales</taxon>
        <taxon>Nocardiopsidaceae</taxon>
        <taxon>Nocardiopsis</taxon>
    </lineage>
</organism>
<evidence type="ECO:0000256" key="3">
    <source>
        <dbReference type="ARBA" id="ARBA00022448"/>
    </source>
</evidence>
<feature type="compositionally biased region" description="Basic and acidic residues" evidence="8">
    <location>
        <begin position="1"/>
        <end position="11"/>
    </location>
</feature>
<feature type="transmembrane region" description="Helical" evidence="9">
    <location>
        <begin position="135"/>
        <end position="158"/>
    </location>
</feature>
<dbReference type="SUPFAM" id="SSF161111">
    <property type="entry name" value="Cation efflux protein transmembrane domain-like"/>
    <property type="match status" value="1"/>
</dbReference>
<evidence type="ECO:0000256" key="6">
    <source>
        <dbReference type="ARBA" id="ARBA00023065"/>
    </source>
</evidence>
<feature type="transmembrane region" description="Helical" evidence="9">
    <location>
        <begin position="104"/>
        <end position="123"/>
    </location>
</feature>
<dbReference type="AlphaFoldDB" id="A0A7Z0EKG2"/>
<dbReference type="NCBIfam" id="TIGR01297">
    <property type="entry name" value="CDF"/>
    <property type="match status" value="1"/>
</dbReference>
<evidence type="ECO:0000256" key="9">
    <source>
        <dbReference type="SAM" id="Phobius"/>
    </source>
</evidence>
<evidence type="ECO:0000313" key="13">
    <source>
        <dbReference type="Proteomes" id="UP000572051"/>
    </source>
</evidence>
<keyword evidence="6" id="KW-0406">Ion transport</keyword>
<evidence type="ECO:0000313" key="12">
    <source>
        <dbReference type="EMBL" id="NYJ33742.1"/>
    </source>
</evidence>
<dbReference type="EMBL" id="JACCFS010000001">
    <property type="protein sequence ID" value="NYJ33742.1"/>
    <property type="molecule type" value="Genomic_DNA"/>
</dbReference>
<keyword evidence="3" id="KW-0813">Transport</keyword>
<evidence type="ECO:0000256" key="2">
    <source>
        <dbReference type="ARBA" id="ARBA00008873"/>
    </source>
</evidence>
<dbReference type="InterPro" id="IPR058533">
    <property type="entry name" value="Cation_efflux_TM"/>
</dbReference>
<feature type="domain" description="Cation efflux protein cytoplasmic" evidence="11">
    <location>
        <begin position="232"/>
        <end position="308"/>
    </location>
</feature>
<dbReference type="InterPro" id="IPR027470">
    <property type="entry name" value="Cation_efflux_CTD"/>
</dbReference>
<feature type="transmembrane region" description="Helical" evidence="9">
    <location>
        <begin position="75"/>
        <end position="92"/>
    </location>
</feature>
<feature type="domain" description="Cation efflux protein transmembrane" evidence="10">
    <location>
        <begin position="38"/>
        <end position="228"/>
    </location>
</feature>
<evidence type="ECO:0000256" key="8">
    <source>
        <dbReference type="SAM" id="MobiDB-lite"/>
    </source>
</evidence>
<keyword evidence="7 9" id="KW-0472">Membrane</keyword>
<sequence>MTELSGRRTETTGEPMGAGHGHGHGMATAGAANRSRLAIVLALMLSVAVAQVLGAAFSGSLALLADAGHTVTDSLGVALALVAVWVASRPATTQRTFGFQRAEILAAAVNALVLFVLCGFIVVEAVERLQSPAEVSGLGMVAVAAFGLVANVIGLLVLRGGAKESLNVKSAYVEVLGDALASVGVIVGGLVVWITGWAQADTVVSLLIAAIIVPRAWSLLREAVHILLEAAPKGMDLDEVRGHLLGHPAVIDVHDLHAWTITSGLPVMSAHVVVAESDLKDSGRMLDELHECLAGHFDVDHSTLQLEPPGHADHEGASHA</sequence>
<dbReference type="GO" id="GO:0005385">
    <property type="term" value="F:zinc ion transmembrane transporter activity"/>
    <property type="evidence" value="ECO:0007669"/>
    <property type="project" value="TreeGrafter"/>
</dbReference>
<dbReference type="Proteomes" id="UP000572051">
    <property type="component" value="Unassembled WGS sequence"/>
</dbReference>
<dbReference type="InterPro" id="IPR002524">
    <property type="entry name" value="Cation_efflux"/>
</dbReference>
<comment type="similarity">
    <text evidence="2">Belongs to the cation diffusion facilitator (CDF) transporter (TC 2.A.4) family. SLC30A subfamily.</text>
</comment>
<accession>A0A7Z0EKG2</accession>
<keyword evidence="13" id="KW-1185">Reference proteome</keyword>
<dbReference type="Pfam" id="PF01545">
    <property type="entry name" value="Cation_efflux"/>
    <property type="match status" value="1"/>
</dbReference>
<reference evidence="12 13" key="1">
    <citation type="submission" date="2020-07" db="EMBL/GenBank/DDBJ databases">
        <title>Sequencing the genomes of 1000 actinobacteria strains.</title>
        <authorList>
            <person name="Klenk H.-P."/>
        </authorList>
    </citation>
    <scope>NUCLEOTIDE SEQUENCE [LARGE SCALE GENOMIC DNA]</scope>
    <source>
        <strain evidence="12 13">DSM 44442</strain>
    </source>
</reference>
<feature type="transmembrane region" description="Helical" evidence="9">
    <location>
        <begin position="179"/>
        <end position="197"/>
    </location>
</feature>
<evidence type="ECO:0000259" key="11">
    <source>
        <dbReference type="Pfam" id="PF16916"/>
    </source>
</evidence>
<evidence type="ECO:0000256" key="4">
    <source>
        <dbReference type="ARBA" id="ARBA00022692"/>
    </source>
</evidence>
<dbReference type="InterPro" id="IPR036837">
    <property type="entry name" value="Cation_efflux_CTD_sf"/>
</dbReference>
<dbReference type="Gene3D" id="1.20.1510.10">
    <property type="entry name" value="Cation efflux protein transmembrane domain"/>
    <property type="match status" value="1"/>
</dbReference>
<dbReference type="GO" id="GO:0005886">
    <property type="term" value="C:plasma membrane"/>
    <property type="evidence" value="ECO:0007669"/>
    <property type="project" value="TreeGrafter"/>
</dbReference>
<feature type="transmembrane region" description="Helical" evidence="9">
    <location>
        <begin position="203"/>
        <end position="220"/>
    </location>
</feature>
<dbReference type="SUPFAM" id="SSF160240">
    <property type="entry name" value="Cation efflux protein cytoplasmic domain-like"/>
    <property type="match status" value="1"/>
</dbReference>
<dbReference type="InterPro" id="IPR027469">
    <property type="entry name" value="Cation_efflux_TMD_sf"/>
</dbReference>
<evidence type="ECO:0000256" key="7">
    <source>
        <dbReference type="ARBA" id="ARBA00023136"/>
    </source>
</evidence>
<protein>
    <submittedName>
        <fullName evidence="12">Cobalt-zinc-cadmium efflux system protein</fullName>
    </submittedName>
</protein>
<gene>
    <name evidence="12" type="ORF">HNR10_001623</name>
</gene>
<keyword evidence="5 9" id="KW-1133">Transmembrane helix</keyword>
<dbReference type="InterPro" id="IPR050681">
    <property type="entry name" value="CDF/SLC30A"/>
</dbReference>
<evidence type="ECO:0000256" key="5">
    <source>
        <dbReference type="ARBA" id="ARBA00022989"/>
    </source>
</evidence>
<feature type="region of interest" description="Disordered" evidence="8">
    <location>
        <begin position="1"/>
        <end position="25"/>
    </location>
</feature>
<name>A0A7Z0EKG2_9ACTN</name>
<proteinExistence type="inferred from homology"/>
<dbReference type="PANTHER" id="PTHR11562">
    <property type="entry name" value="CATION EFFLUX PROTEIN/ ZINC TRANSPORTER"/>
    <property type="match status" value="1"/>
</dbReference>
<feature type="transmembrane region" description="Helical" evidence="9">
    <location>
        <begin position="37"/>
        <end position="63"/>
    </location>
</feature>
<keyword evidence="4 9" id="KW-0812">Transmembrane</keyword>